<name>A0A4U1L670_9SPHN</name>
<dbReference type="PANTHER" id="PTHR43669">
    <property type="entry name" value="5-KETO-D-GLUCONATE 5-REDUCTASE"/>
    <property type="match status" value="1"/>
</dbReference>
<proteinExistence type="inferred from homology"/>
<dbReference type="PANTHER" id="PTHR43669:SF3">
    <property type="entry name" value="ALCOHOL DEHYDROGENASE, PUTATIVE (AFU_ORTHOLOGUE AFUA_3G03445)-RELATED"/>
    <property type="match status" value="1"/>
</dbReference>
<comment type="similarity">
    <text evidence="1 3">Belongs to the short-chain dehydrogenases/reductases (SDR) family.</text>
</comment>
<dbReference type="InterPro" id="IPR002347">
    <property type="entry name" value="SDR_fam"/>
</dbReference>
<dbReference type="EMBL" id="SWKR01000002">
    <property type="protein sequence ID" value="TKD52104.1"/>
    <property type="molecule type" value="Genomic_DNA"/>
</dbReference>
<sequence length="265" mass="27648">MGAGCVVDYRKRIFVTGGGSGIGRATAALFAARGWQVGLADIDAAAMARVAAELPAGQASTHVLDVRDRDGWDVALADFAGEGGIDVVFNNAGIAVGGVFADADPAELARCVAINFQGVVWGAHAGYRYLKRAPGGGLLNTASAAGIYGTPGAAIYSATKFAVRGLTEALEGEWRAEGIKVRSLMPSFIDTPLLDAGVPGTNQNVRERVRDAGLEFTPVEQVAEAAWRAVHGDAVHTVVGKTAERLKFAARWMPGALRKQMGRSL</sequence>
<dbReference type="OrthoDB" id="9793825at2"/>
<dbReference type="Proteomes" id="UP000309138">
    <property type="component" value="Unassembled WGS sequence"/>
</dbReference>
<dbReference type="PRINTS" id="PR00080">
    <property type="entry name" value="SDRFAMILY"/>
</dbReference>
<reference evidence="4 5" key="1">
    <citation type="submission" date="2019-04" db="EMBL/GenBank/DDBJ databases">
        <authorList>
            <person name="Yang Y."/>
            <person name="Wei D."/>
        </authorList>
    </citation>
    <scope>NUCLEOTIDE SEQUENCE [LARGE SCALE GENOMIC DNA]</scope>
    <source>
        <strain evidence="4 5">L-1-4w-11</strain>
    </source>
</reference>
<evidence type="ECO:0000256" key="2">
    <source>
        <dbReference type="ARBA" id="ARBA00023002"/>
    </source>
</evidence>
<dbReference type="InterPro" id="IPR036291">
    <property type="entry name" value="NAD(P)-bd_dom_sf"/>
</dbReference>
<dbReference type="PRINTS" id="PR00081">
    <property type="entry name" value="GDHRDH"/>
</dbReference>
<dbReference type="SUPFAM" id="SSF51735">
    <property type="entry name" value="NAD(P)-binding Rossmann-fold domains"/>
    <property type="match status" value="1"/>
</dbReference>
<dbReference type="Gene3D" id="3.40.50.720">
    <property type="entry name" value="NAD(P)-binding Rossmann-like Domain"/>
    <property type="match status" value="1"/>
</dbReference>
<evidence type="ECO:0000313" key="4">
    <source>
        <dbReference type="EMBL" id="TKD52104.1"/>
    </source>
</evidence>
<organism evidence="4 5">
    <name type="scientific">Sphingomonas baiyangensis</name>
    <dbReference type="NCBI Taxonomy" id="2572576"/>
    <lineage>
        <taxon>Bacteria</taxon>
        <taxon>Pseudomonadati</taxon>
        <taxon>Pseudomonadota</taxon>
        <taxon>Alphaproteobacteria</taxon>
        <taxon>Sphingomonadales</taxon>
        <taxon>Sphingomonadaceae</taxon>
        <taxon>Sphingomonas</taxon>
    </lineage>
</organism>
<protein>
    <submittedName>
        <fullName evidence="4">SDR family oxidoreductase</fullName>
    </submittedName>
</protein>
<keyword evidence="5" id="KW-1185">Reference proteome</keyword>
<evidence type="ECO:0000256" key="3">
    <source>
        <dbReference type="RuleBase" id="RU000363"/>
    </source>
</evidence>
<evidence type="ECO:0000256" key="1">
    <source>
        <dbReference type="ARBA" id="ARBA00006484"/>
    </source>
</evidence>
<keyword evidence="2" id="KW-0560">Oxidoreductase</keyword>
<dbReference type="AlphaFoldDB" id="A0A4U1L670"/>
<gene>
    <name evidence="4" type="ORF">FBR43_04540</name>
</gene>
<evidence type="ECO:0000313" key="5">
    <source>
        <dbReference type="Proteomes" id="UP000309138"/>
    </source>
</evidence>
<dbReference type="Pfam" id="PF00106">
    <property type="entry name" value="adh_short"/>
    <property type="match status" value="1"/>
</dbReference>
<dbReference type="NCBIfam" id="NF006123">
    <property type="entry name" value="PRK08267.1"/>
    <property type="match status" value="1"/>
</dbReference>
<accession>A0A4U1L670</accession>
<dbReference type="GO" id="GO:0016491">
    <property type="term" value="F:oxidoreductase activity"/>
    <property type="evidence" value="ECO:0007669"/>
    <property type="project" value="UniProtKB-KW"/>
</dbReference>
<comment type="caution">
    <text evidence="4">The sequence shown here is derived from an EMBL/GenBank/DDBJ whole genome shotgun (WGS) entry which is preliminary data.</text>
</comment>